<proteinExistence type="inferred from homology"/>
<dbReference type="PROSITE" id="PS01054">
    <property type="entry name" value="TRANSALDOLASE_1"/>
    <property type="match status" value="1"/>
</dbReference>
<reference evidence="5" key="1">
    <citation type="journal article" date="2013" name="Nat. Biotechnol.">
        <title>Draft genome sequence of chickpea (Cicer arietinum) provides a resource for trait improvement.</title>
        <authorList>
            <person name="Varshney R.K."/>
            <person name="Song C."/>
            <person name="Saxena R.K."/>
            <person name="Azam S."/>
            <person name="Yu S."/>
            <person name="Sharpe A.G."/>
            <person name="Cannon S."/>
            <person name="Baek J."/>
            <person name="Rosen B.D."/>
            <person name="Tar'an B."/>
            <person name="Millan T."/>
            <person name="Zhang X."/>
            <person name="Ramsay L.D."/>
            <person name="Iwata A."/>
            <person name="Wang Y."/>
            <person name="Nelson W."/>
            <person name="Farmer A.D."/>
            <person name="Gaur P.M."/>
            <person name="Soderlund C."/>
            <person name="Penmetsa R.V."/>
            <person name="Xu C."/>
            <person name="Bharti A.K."/>
            <person name="He W."/>
            <person name="Winter P."/>
            <person name="Zhao S."/>
            <person name="Hane J.K."/>
            <person name="Carrasquilla-Garcia N."/>
            <person name="Condie J.A."/>
            <person name="Upadhyaya H.D."/>
            <person name="Luo M.C."/>
            <person name="Thudi M."/>
            <person name="Gowda C.L."/>
            <person name="Singh N.P."/>
            <person name="Lichtenzveig J."/>
            <person name="Gali K.K."/>
            <person name="Rubio J."/>
            <person name="Nadarajan N."/>
            <person name="Dolezel J."/>
            <person name="Bansal K.C."/>
            <person name="Xu X."/>
            <person name="Edwards D."/>
            <person name="Zhang G."/>
            <person name="Kahl G."/>
            <person name="Gil J."/>
            <person name="Singh K.B."/>
            <person name="Datta S.K."/>
            <person name="Jackson S.A."/>
            <person name="Wang J."/>
            <person name="Cook D.R."/>
        </authorList>
    </citation>
    <scope>NUCLEOTIDE SEQUENCE [LARGE SCALE GENOMIC DNA]</scope>
    <source>
        <strain evidence="5">cv. CDC Frontier</strain>
    </source>
</reference>
<dbReference type="PIRSF" id="PIRSF036915">
    <property type="entry name" value="Trnald_Bac_Plnt"/>
    <property type="match status" value="1"/>
</dbReference>
<evidence type="ECO:0000313" key="5">
    <source>
        <dbReference type="Proteomes" id="UP000087171"/>
    </source>
</evidence>
<dbReference type="eggNOG" id="KOG2772">
    <property type="taxonomic scope" value="Eukaryota"/>
</dbReference>
<reference evidence="6" key="2">
    <citation type="submission" date="2025-08" db="UniProtKB">
        <authorList>
            <consortium name="RefSeq"/>
        </authorList>
    </citation>
    <scope>IDENTIFICATION</scope>
    <source>
        <tissue evidence="6">Etiolated seedlings</tissue>
    </source>
</reference>
<dbReference type="InterPro" id="IPR001585">
    <property type="entry name" value="TAL/FSA"/>
</dbReference>
<evidence type="ECO:0000313" key="6">
    <source>
        <dbReference type="RefSeq" id="XP_004503815.1"/>
    </source>
</evidence>
<gene>
    <name evidence="6" type="primary">LOC101501711</name>
</gene>
<dbReference type="OrthoDB" id="2015515at2759"/>
<dbReference type="InterPro" id="IPR018225">
    <property type="entry name" value="Transaldolase_AS"/>
</dbReference>
<keyword evidence="3" id="KW-0704">Schiff base</keyword>
<dbReference type="Proteomes" id="UP000087171">
    <property type="component" value="Chromosome Ca6"/>
</dbReference>
<keyword evidence="5" id="KW-1185">Reference proteome</keyword>
<dbReference type="PaxDb" id="3827-XP_004503815.1"/>
<name>A0A1S2YEY5_CICAR</name>
<dbReference type="PANTHER" id="PTHR10683">
    <property type="entry name" value="TRANSALDOLASE"/>
    <property type="match status" value="1"/>
</dbReference>
<dbReference type="CDD" id="cd00955">
    <property type="entry name" value="Transaldolase_like"/>
    <property type="match status" value="1"/>
</dbReference>
<evidence type="ECO:0000256" key="2">
    <source>
        <dbReference type="ARBA" id="ARBA00008426"/>
    </source>
</evidence>
<dbReference type="InterPro" id="IPR013785">
    <property type="entry name" value="Aldolase_TIM"/>
</dbReference>
<organism evidence="5 6">
    <name type="scientific">Cicer arietinum</name>
    <name type="common">Chickpea</name>
    <name type="synonym">Garbanzo</name>
    <dbReference type="NCBI Taxonomy" id="3827"/>
    <lineage>
        <taxon>Eukaryota</taxon>
        <taxon>Viridiplantae</taxon>
        <taxon>Streptophyta</taxon>
        <taxon>Embryophyta</taxon>
        <taxon>Tracheophyta</taxon>
        <taxon>Spermatophyta</taxon>
        <taxon>Magnoliopsida</taxon>
        <taxon>eudicotyledons</taxon>
        <taxon>Gunneridae</taxon>
        <taxon>Pentapetalae</taxon>
        <taxon>rosids</taxon>
        <taxon>fabids</taxon>
        <taxon>Fabales</taxon>
        <taxon>Fabaceae</taxon>
        <taxon>Papilionoideae</taxon>
        <taxon>50 kb inversion clade</taxon>
        <taxon>NPAAA clade</taxon>
        <taxon>Hologalegina</taxon>
        <taxon>IRL clade</taxon>
        <taxon>Cicereae</taxon>
        <taxon>Cicer</taxon>
    </lineage>
</organism>
<dbReference type="AlphaFoldDB" id="A0A1S2YEY5"/>
<dbReference type="STRING" id="3827.A0A1S2YEY5"/>
<dbReference type="UniPathway" id="UPA00115">
    <property type="reaction ID" value="UER00414"/>
</dbReference>
<dbReference type="NCBIfam" id="TIGR00876">
    <property type="entry name" value="tal_mycobact"/>
    <property type="match status" value="1"/>
</dbReference>
<dbReference type="GO" id="GO:0006098">
    <property type="term" value="P:pentose-phosphate shunt"/>
    <property type="evidence" value="ECO:0007669"/>
    <property type="project" value="UniProtKB-UniPathway"/>
</dbReference>
<dbReference type="RefSeq" id="XP_004503815.1">
    <property type="nucleotide sequence ID" value="XM_004503758.3"/>
</dbReference>
<dbReference type="Pfam" id="PF00923">
    <property type="entry name" value="TAL_FSA"/>
    <property type="match status" value="1"/>
</dbReference>
<dbReference type="GO" id="GO:0004801">
    <property type="term" value="F:transaldolase activity"/>
    <property type="evidence" value="ECO:0007669"/>
    <property type="project" value="UniProtKB-EC"/>
</dbReference>
<comment type="catalytic activity">
    <reaction evidence="4">
        <text>D-sedoheptulose 7-phosphate + D-glyceraldehyde 3-phosphate = D-erythrose 4-phosphate + beta-D-fructose 6-phosphate</text>
        <dbReference type="Rhea" id="RHEA:17053"/>
        <dbReference type="ChEBI" id="CHEBI:16897"/>
        <dbReference type="ChEBI" id="CHEBI:57483"/>
        <dbReference type="ChEBI" id="CHEBI:57634"/>
        <dbReference type="ChEBI" id="CHEBI:59776"/>
        <dbReference type="EC" id="2.2.1.2"/>
    </reaction>
</comment>
<protein>
    <submittedName>
        <fullName evidence="6">Uncharacterized protein LOC101501711</fullName>
    </submittedName>
</protein>
<dbReference type="GO" id="GO:0005975">
    <property type="term" value="P:carbohydrate metabolic process"/>
    <property type="evidence" value="ECO:0007669"/>
    <property type="project" value="InterPro"/>
</dbReference>
<dbReference type="NCBIfam" id="NF002881">
    <property type="entry name" value="PRK03343.1"/>
    <property type="match status" value="1"/>
</dbReference>
<evidence type="ECO:0000256" key="1">
    <source>
        <dbReference type="ARBA" id="ARBA00003518"/>
    </source>
</evidence>
<evidence type="ECO:0000256" key="4">
    <source>
        <dbReference type="ARBA" id="ARBA00048810"/>
    </source>
</evidence>
<dbReference type="SUPFAM" id="SSF51569">
    <property type="entry name" value="Aldolase"/>
    <property type="match status" value="1"/>
</dbReference>
<evidence type="ECO:0000256" key="3">
    <source>
        <dbReference type="ARBA" id="ARBA00023270"/>
    </source>
</evidence>
<dbReference type="KEGG" id="cam:101501711"/>
<dbReference type="GeneID" id="101501711"/>
<comment type="similarity">
    <text evidence="2">Belongs to the transaldolase family. Type 2 subfamily.</text>
</comment>
<dbReference type="InterPro" id="IPR004732">
    <property type="entry name" value="Transaldolase_2"/>
</dbReference>
<dbReference type="HAMAP" id="MF_00493">
    <property type="entry name" value="Transaldolase_2"/>
    <property type="match status" value="1"/>
</dbReference>
<accession>A0A1S2YEY5</accession>
<dbReference type="Gene3D" id="3.20.20.70">
    <property type="entry name" value="Aldolase class I"/>
    <property type="match status" value="1"/>
</dbReference>
<dbReference type="GO" id="GO:0005737">
    <property type="term" value="C:cytoplasm"/>
    <property type="evidence" value="ECO:0007669"/>
    <property type="project" value="InterPro"/>
</dbReference>
<comment type="function">
    <text evidence="1">Transaldolase is important for the balance of metabolites in the pentose-phosphate pathway.</text>
</comment>
<sequence length="411" mass="46011">MACVTQIPIKNKAVYFKFHSRPSLLQYYYKPLSFKCLYAKMNDSNNTVTMRSSILKDLYEKHRQSPYYDNLCRPISDLIPFIDSGIRGVTTNPAIFEKAISSSSAYNQQLRELVDAGKGIENAYWELVVKDIHDTCKLLDPIYNEKDSLDGHVSIAVSPKLANDTKGTIDAAIWLHKMVGCPNVFIKLPATDESIPSIKEVISLGISVNVTLIFSLPRYEEVINAYLDGLEACSMNDLSKVRSAAAFYISRVDTTIDKKLEQIGTVEALDLTGKGAVAQAVLAYQIYQKTFSGPRWKSLEKRGAKKQRLMWASTNVKNSSYPDTFYVDSLIGPDTISTLPEHALKAFMDHGIVSRTIDSKVSEAEHIYNAIEKLGVDWSYVGSQLQHEVLDSFTKSYDNVLQCLQNKANAL</sequence>
<dbReference type="PANTHER" id="PTHR10683:SF33">
    <property type="entry name" value="TRANSALDOLASE"/>
    <property type="match status" value="1"/>
</dbReference>